<feature type="region of interest" description="Disordered" evidence="1">
    <location>
        <begin position="96"/>
        <end position="128"/>
    </location>
</feature>
<name>A0A5N6VQG7_9EURO</name>
<proteinExistence type="predicted"/>
<dbReference type="EMBL" id="ML738368">
    <property type="protein sequence ID" value="KAE8309330.1"/>
    <property type="molecule type" value="Genomic_DNA"/>
</dbReference>
<sequence length="154" mass="16760">MGPFLDGDSQVSGKSVDDDVRSSLRRGHVHIFPSLSFSPPFHPSPFAFPFSVRTVTSRLDLNYLVSLPLFRSMHPLALTPLPVALTSTGISILFKTKQRQSNLDDQTGTDPNESRKEDQPSGPASGSNFVYPVWSLHFSGHGLKTYPGSSSGDV</sequence>
<gene>
    <name evidence="2" type="ORF">BDV41DRAFT_547971</name>
</gene>
<evidence type="ECO:0000313" key="3">
    <source>
        <dbReference type="Proteomes" id="UP000325433"/>
    </source>
</evidence>
<feature type="compositionally biased region" description="Polar residues" evidence="1">
    <location>
        <begin position="99"/>
        <end position="111"/>
    </location>
</feature>
<accession>A0A5N6VQG7</accession>
<evidence type="ECO:0000313" key="2">
    <source>
        <dbReference type="EMBL" id="KAE8309330.1"/>
    </source>
</evidence>
<dbReference type="AlphaFoldDB" id="A0A5N6VQG7"/>
<protein>
    <submittedName>
        <fullName evidence="2">Uncharacterized protein</fullName>
    </submittedName>
</protein>
<keyword evidence="3" id="KW-1185">Reference proteome</keyword>
<evidence type="ECO:0000256" key="1">
    <source>
        <dbReference type="SAM" id="MobiDB-lite"/>
    </source>
</evidence>
<reference evidence="3" key="1">
    <citation type="submission" date="2019-04" db="EMBL/GenBank/DDBJ databases">
        <title>Friends and foes A comparative genomics studyof 23 Aspergillus species from section Flavi.</title>
        <authorList>
            <consortium name="DOE Joint Genome Institute"/>
            <person name="Kjaerbolling I."/>
            <person name="Vesth T."/>
            <person name="Frisvad J.C."/>
            <person name="Nybo J.L."/>
            <person name="Theobald S."/>
            <person name="Kildgaard S."/>
            <person name="Isbrandt T."/>
            <person name="Kuo A."/>
            <person name="Sato A."/>
            <person name="Lyhne E.K."/>
            <person name="Kogle M.E."/>
            <person name="Wiebenga A."/>
            <person name="Kun R.S."/>
            <person name="Lubbers R.J."/>
            <person name="Makela M.R."/>
            <person name="Barry K."/>
            <person name="Chovatia M."/>
            <person name="Clum A."/>
            <person name="Daum C."/>
            <person name="Haridas S."/>
            <person name="He G."/>
            <person name="LaButti K."/>
            <person name="Lipzen A."/>
            <person name="Mondo S."/>
            <person name="Riley R."/>
            <person name="Salamov A."/>
            <person name="Simmons B.A."/>
            <person name="Magnuson J.K."/>
            <person name="Henrissat B."/>
            <person name="Mortensen U.H."/>
            <person name="Larsen T.O."/>
            <person name="Devries R.P."/>
            <person name="Grigoriev I.V."/>
            <person name="Machida M."/>
            <person name="Baker S.E."/>
            <person name="Andersen M.R."/>
        </authorList>
    </citation>
    <scope>NUCLEOTIDE SEQUENCE [LARGE SCALE GENOMIC DNA]</scope>
    <source>
        <strain evidence="3">CBS 130015</strain>
    </source>
</reference>
<organism evidence="2 3">
    <name type="scientific">Aspergillus transmontanensis</name>
    <dbReference type="NCBI Taxonomy" id="1034304"/>
    <lineage>
        <taxon>Eukaryota</taxon>
        <taxon>Fungi</taxon>
        <taxon>Dikarya</taxon>
        <taxon>Ascomycota</taxon>
        <taxon>Pezizomycotina</taxon>
        <taxon>Eurotiomycetes</taxon>
        <taxon>Eurotiomycetidae</taxon>
        <taxon>Eurotiales</taxon>
        <taxon>Aspergillaceae</taxon>
        <taxon>Aspergillus</taxon>
        <taxon>Aspergillus subgen. Circumdati</taxon>
    </lineage>
</organism>
<dbReference type="Proteomes" id="UP000325433">
    <property type="component" value="Unassembled WGS sequence"/>
</dbReference>